<evidence type="ECO:0000256" key="6">
    <source>
        <dbReference type="ARBA" id="ARBA00022989"/>
    </source>
</evidence>
<evidence type="ECO:0000256" key="3">
    <source>
        <dbReference type="ARBA" id="ARBA00022692"/>
    </source>
</evidence>
<evidence type="ECO:0000313" key="10">
    <source>
        <dbReference type="Proteomes" id="UP000512167"/>
    </source>
</evidence>
<accession>A0A7L6N6N9</accession>
<dbReference type="PANTHER" id="PTHR30586:SF0">
    <property type="entry name" value="ION-TRANSLOCATING OXIDOREDUCTASE COMPLEX SUBUNIT E"/>
    <property type="match status" value="1"/>
</dbReference>
<organism evidence="9 10">
    <name type="scientific">Hujiaoplasma nucleasis</name>
    <dbReference type="NCBI Taxonomy" id="2725268"/>
    <lineage>
        <taxon>Bacteria</taxon>
        <taxon>Bacillati</taxon>
        <taxon>Mycoplasmatota</taxon>
        <taxon>Mollicutes</taxon>
        <taxon>Candidatus Izemoplasmatales</taxon>
        <taxon>Hujiaoplasmataceae</taxon>
        <taxon>Hujiaoplasma</taxon>
    </lineage>
</organism>
<sequence>MNKSENFLKGLFKENPLFVGLLGMCPSLAVTTSVENALGMTIAVVFVLVLSNLLISLIMSNKKLAELVKPVRIPVYIVVIATLVTVVEMLMHAYLISLYKSLGIFIPLIVVNCIILGRAEAFASENKPMDSMIDGLGMALGFGLAIFTVSIFREFLGTGLLTIWGDLQINLNFIFDFLRISPIGMFTQPAGAFITLGFILATLAAVQASKQAKNQAKEVKANV</sequence>
<comment type="function">
    <text evidence="8">Part of a membrane-bound complex that couples electron transfer with translocation of ions across the membrane.</text>
</comment>
<name>A0A7L6N6N9_9MOLU</name>
<dbReference type="Proteomes" id="UP000512167">
    <property type="component" value="Chromosome"/>
</dbReference>
<feature type="transmembrane region" description="Helical" evidence="8">
    <location>
        <begin position="73"/>
        <end position="96"/>
    </location>
</feature>
<dbReference type="GO" id="GO:0022900">
    <property type="term" value="P:electron transport chain"/>
    <property type="evidence" value="ECO:0007669"/>
    <property type="project" value="UniProtKB-UniRule"/>
</dbReference>
<keyword evidence="3 8" id="KW-0812">Transmembrane</keyword>
<feature type="transmembrane region" description="Helical" evidence="8">
    <location>
        <begin position="39"/>
        <end position="61"/>
    </location>
</feature>
<proteinExistence type="inferred from homology"/>
<keyword evidence="2 8" id="KW-0813">Transport</keyword>
<evidence type="ECO:0000256" key="5">
    <source>
        <dbReference type="ARBA" id="ARBA00022982"/>
    </source>
</evidence>
<protein>
    <recommendedName>
        <fullName evidence="8">Ion-translocating oxidoreductase complex subunit E</fullName>
        <ecNumber evidence="8">7.-.-.-</ecNumber>
    </recommendedName>
    <alternativeName>
        <fullName evidence="8">Rnf electron transport complex subunit E</fullName>
    </alternativeName>
</protein>
<dbReference type="NCBIfam" id="NF009070">
    <property type="entry name" value="PRK12405.1"/>
    <property type="match status" value="1"/>
</dbReference>
<dbReference type="Pfam" id="PF02508">
    <property type="entry name" value="Rnf-Nqr"/>
    <property type="match status" value="1"/>
</dbReference>
<evidence type="ECO:0000256" key="1">
    <source>
        <dbReference type="ARBA" id="ARBA00004127"/>
    </source>
</evidence>
<keyword evidence="4 8" id="KW-1278">Translocase</keyword>
<dbReference type="GO" id="GO:0005886">
    <property type="term" value="C:plasma membrane"/>
    <property type="evidence" value="ECO:0007669"/>
    <property type="project" value="UniProtKB-SubCell"/>
</dbReference>
<keyword evidence="7 8" id="KW-0472">Membrane</keyword>
<evidence type="ECO:0000256" key="2">
    <source>
        <dbReference type="ARBA" id="ARBA00022448"/>
    </source>
</evidence>
<dbReference type="RefSeq" id="WP_312031771.1">
    <property type="nucleotide sequence ID" value="NZ_CP051151.1"/>
</dbReference>
<dbReference type="InterPro" id="IPR003667">
    <property type="entry name" value="NqrDE/RnfAE"/>
</dbReference>
<gene>
    <name evidence="8" type="primary">rnfE</name>
    <name evidence="9" type="ORF">HF295_08625</name>
</gene>
<evidence type="ECO:0000256" key="4">
    <source>
        <dbReference type="ARBA" id="ARBA00022967"/>
    </source>
</evidence>
<feature type="transmembrane region" description="Helical" evidence="8">
    <location>
        <begin position="133"/>
        <end position="152"/>
    </location>
</feature>
<reference evidence="9 10" key="1">
    <citation type="submission" date="2020-04" db="EMBL/GenBank/DDBJ databases">
        <authorList>
            <person name="Zheng R.K."/>
            <person name="Sun C.M."/>
        </authorList>
    </citation>
    <scope>NUCLEOTIDE SEQUENCE [LARGE SCALE GENOMIC DNA]</scope>
    <source>
        <strain evidence="10">zrk29</strain>
    </source>
</reference>
<comment type="subcellular location">
    <subcellularLocation>
        <location evidence="8">Cell membrane</location>
        <topology evidence="8">Multi-pass membrane protein</topology>
    </subcellularLocation>
    <subcellularLocation>
        <location evidence="1">Endomembrane system</location>
        <topology evidence="1">Multi-pass membrane protein</topology>
    </subcellularLocation>
</comment>
<comment type="subunit">
    <text evidence="8">The complex is composed of six subunits: RnfA, RnfB, RnfC, RnfD, RnfE and RnfG.</text>
</comment>
<keyword evidence="10" id="KW-1185">Reference proteome</keyword>
<keyword evidence="8" id="KW-1003">Cell membrane</keyword>
<feature type="transmembrane region" description="Helical" evidence="8">
    <location>
        <begin position="102"/>
        <end position="121"/>
    </location>
</feature>
<evidence type="ECO:0000256" key="7">
    <source>
        <dbReference type="ARBA" id="ARBA00023136"/>
    </source>
</evidence>
<dbReference type="KEGG" id="tbk:HF295_08625"/>
<dbReference type="GO" id="GO:0012505">
    <property type="term" value="C:endomembrane system"/>
    <property type="evidence" value="ECO:0007669"/>
    <property type="project" value="UniProtKB-SubCell"/>
</dbReference>
<evidence type="ECO:0000256" key="8">
    <source>
        <dbReference type="HAMAP-Rule" id="MF_00478"/>
    </source>
</evidence>
<dbReference type="PANTHER" id="PTHR30586">
    <property type="entry name" value="ELECTRON TRANSPORT COMPLEX PROTEIN RNFE"/>
    <property type="match status" value="1"/>
</dbReference>
<feature type="transmembrane region" description="Helical" evidence="8">
    <location>
        <begin position="186"/>
        <end position="206"/>
    </location>
</feature>
<keyword evidence="5 8" id="KW-0249">Electron transport</keyword>
<dbReference type="NCBIfam" id="TIGR01948">
    <property type="entry name" value="rnfE"/>
    <property type="match status" value="1"/>
</dbReference>
<dbReference type="EC" id="7.-.-.-" evidence="8"/>
<comment type="similarity">
    <text evidence="8">Belongs to the NqrDE/RnfAE family.</text>
</comment>
<keyword evidence="6 8" id="KW-1133">Transmembrane helix</keyword>
<dbReference type="AlphaFoldDB" id="A0A7L6N6N9"/>
<evidence type="ECO:0000313" key="9">
    <source>
        <dbReference type="EMBL" id="QLY40917.1"/>
    </source>
</evidence>
<dbReference type="HAMAP" id="MF_00478">
    <property type="entry name" value="RsxE_RnfE"/>
    <property type="match status" value="1"/>
</dbReference>
<dbReference type="EMBL" id="CP051151">
    <property type="protein sequence ID" value="QLY40917.1"/>
    <property type="molecule type" value="Genomic_DNA"/>
</dbReference>
<dbReference type="PIRSF" id="PIRSF006102">
    <property type="entry name" value="NQR_DE"/>
    <property type="match status" value="1"/>
</dbReference>
<dbReference type="InterPro" id="IPR010968">
    <property type="entry name" value="RnfE"/>
</dbReference>